<protein>
    <submittedName>
        <fullName evidence="1">Uncharacterized protein</fullName>
    </submittedName>
</protein>
<evidence type="ECO:0000313" key="1">
    <source>
        <dbReference type="EMBL" id="GIN59681.1"/>
    </source>
</evidence>
<dbReference type="RefSeq" id="WP_212967405.1">
    <property type="nucleotide sequence ID" value="NZ_BORB01000055.1"/>
</dbReference>
<dbReference type="Proteomes" id="UP000679950">
    <property type="component" value="Unassembled WGS sequence"/>
</dbReference>
<dbReference type="EMBL" id="BORB01000055">
    <property type="protein sequence ID" value="GIN59681.1"/>
    <property type="molecule type" value="Genomic_DNA"/>
</dbReference>
<comment type="caution">
    <text evidence="1">The sequence shown here is derived from an EMBL/GenBank/DDBJ whole genome shotgun (WGS) entry which is preliminary data.</text>
</comment>
<gene>
    <name evidence="1" type="ORF">J8TS2_40000</name>
</gene>
<name>A0ABQ4KQA5_9BACI</name>
<keyword evidence="2" id="KW-1185">Reference proteome</keyword>
<accession>A0ABQ4KQA5</accession>
<sequence>MWELYHRHKWPIDYQDFERIIRSTDDGHRIFPRNVKILRVESGGNVTFAKRVRHCGIKGKKTLKNQLMMRTRVSEFVQMALEEEGLGRMSVRTQCYYFRSGIV</sequence>
<reference evidence="1 2" key="1">
    <citation type="submission" date="2021-03" db="EMBL/GenBank/DDBJ databases">
        <title>Antimicrobial resistance genes in bacteria isolated from Japanese honey, and their potential for conferring macrolide and lincosamide resistance in the American foulbrood pathogen Paenibacillus larvae.</title>
        <authorList>
            <person name="Okamoto M."/>
            <person name="Kumagai M."/>
            <person name="Kanamori H."/>
            <person name="Takamatsu D."/>
        </authorList>
    </citation>
    <scope>NUCLEOTIDE SEQUENCE [LARGE SCALE GENOMIC DNA]</scope>
    <source>
        <strain evidence="1 2">J8TS2</strain>
    </source>
</reference>
<organism evidence="1 2">
    <name type="scientific">Lederbergia ruris</name>
    <dbReference type="NCBI Taxonomy" id="217495"/>
    <lineage>
        <taxon>Bacteria</taxon>
        <taxon>Bacillati</taxon>
        <taxon>Bacillota</taxon>
        <taxon>Bacilli</taxon>
        <taxon>Bacillales</taxon>
        <taxon>Bacillaceae</taxon>
        <taxon>Lederbergia</taxon>
    </lineage>
</organism>
<proteinExistence type="predicted"/>
<evidence type="ECO:0000313" key="2">
    <source>
        <dbReference type="Proteomes" id="UP000679950"/>
    </source>
</evidence>